<evidence type="ECO:0000256" key="1">
    <source>
        <dbReference type="SAM" id="MobiDB-lite"/>
    </source>
</evidence>
<dbReference type="AlphaFoldDB" id="A0A0D7UWY7"/>
<feature type="compositionally biased region" description="Low complexity" evidence="1">
    <location>
        <begin position="40"/>
        <end position="50"/>
    </location>
</feature>
<gene>
    <name evidence="2" type="ORF">HMEPL2_10530</name>
    <name evidence="3" type="ORF">SAMN04490369_11032</name>
    <name evidence="4" type="ORF">SAMN05878438_1930</name>
</gene>
<evidence type="ECO:0000313" key="3">
    <source>
        <dbReference type="EMBL" id="SEO47132.1"/>
    </source>
</evidence>
<dbReference type="OrthoDB" id="5616219at2"/>
<name>A0A0D7UWY7_9GAMM</name>
<sequence length="77" mass="8679">MQAIEFEADIQDGMVKIPDEYGDLKNRHARIVVLYENSTSEPSEPGPSSGLDFSSVKAPTLTTQEGVEYQRSMRDEW</sequence>
<evidence type="ECO:0000313" key="7">
    <source>
        <dbReference type="Proteomes" id="UP000501053"/>
    </source>
</evidence>
<reference evidence="2 7" key="3">
    <citation type="submission" date="2020-03" db="EMBL/GenBank/DDBJ databases">
        <title>Complete Genome Sequence of Halomonas meridiana strain Eplume2, isolated from hydrothermal-plume in the north east Pacific Ocean.</title>
        <authorList>
            <person name="Kurihara Y."/>
            <person name="Kawai S."/>
            <person name="Sakai A."/>
            <person name="Galipon J."/>
            <person name="Arakawa K."/>
        </authorList>
    </citation>
    <scope>NUCLEOTIDE SEQUENCE [LARGE SCALE GENOMIC DNA]</scope>
    <source>
        <strain evidence="2 7">Eplume2</strain>
    </source>
</reference>
<accession>A0A0D7UWY7</accession>
<dbReference type="STRING" id="77097.SAMN04490369_11032"/>
<dbReference type="EMBL" id="FSQX01000001">
    <property type="protein sequence ID" value="SIN66186.1"/>
    <property type="molecule type" value="Genomic_DNA"/>
</dbReference>
<evidence type="ECO:0000313" key="5">
    <source>
        <dbReference type="Proteomes" id="UP000185024"/>
    </source>
</evidence>
<dbReference type="PATRIC" id="fig|29570.3.peg.2978"/>
<evidence type="ECO:0000313" key="2">
    <source>
        <dbReference type="EMBL" id="BCB70702.1"/>
    </source>
</evidence>
<dbReference type="Proteomes" id="UP000199493">
    <property type="component" value="Unassembled WGS sequence"/>
</dbReference>
<accession>A0A1H8PYN8</accession>
<keyword evidence="7" id="KW-1185">Reference proteome</keyword>
<dbReference type="Proteomes" id="UP000501053">
    <property type="component" value="Chromosome"/>
</dbReference>
<protein>
    <submittedName>
        <fullName evidence="2">Uncharacterized protein</fullName>
    </submittedName>
</protein>
<dbReference type="EMBL" id="FODB01000103">
    <property type="protein sequence ID" value="SEO47132.1"/>
    <property type="molecule type" value="Genomic_DNA"/>
</dbReference>
<dbReference type="Proteomes" id="UP000185024">
    <property type="component" value="Unassembled WGS sequence"/>
</dbReference>
<organism evidence="2 7">
    <name type="scientific">Vreelandella aquamarina</name>
    <dbReference type="NCBI Taxonomy" id="77097"/>
    <lineage>
        <taxon>Bacteria</taxon>
        <taxon>Pseudomonadati</taxon>
        <taxon>Pseudomonadota</taxon>
        <taxon>Gammaproteobacteria</taxon>
        <taxon>Oceanospirillales</taxon>
        <taxon>Halomonadaceae</taxon>
        <taxon>Vreelandella</taxon>
    </lineage>
</organism>
<proteinExistence type="predicted"/>
<evidence type="ECO:0000313" key="4">
    <source>
        <dbReference type="EMBL" id="SIN66186.1"/>
    </source>
</evidence>
<reference evidence="4 5" key="2">
    <citation type="submission" date="2016-11" db="EMBL/GenBank/DDBJ databases">
        <authorList>
            <person name="Jaros S."/>
            <person name="Januszkiewicz K."/>
            <person name="Wedrychowicz H."/>
        </authorList>
    </citation>
    <scope>NUCLEOTIDE SEQUENCE [LARGE SCALE GENOMIC DNA]</scope>
    <source>
        <strain evidence="4 5">ACAM 239</strain>
    </source>
</reference>
<feature type="region of interest" description="Disordered" evidence="1">
    <location>
        <begin position="38"/>
        <end position="77"/>
    </location>
</feature>
<reference evidence="3 6" key="1">
    <citation type="submission" date="2016-10" db="EMBL/GenBank/DDBJ databases">
        <authorList>
            <person name="de Groot N.N."/>
        </authorList>
    </citation>
    <scope>NUCLEOTIDE SEQUENCE [LARGE SCALE GENOMIC DNA]</scope>
    <source>
        <strain evidence="3 6">558</strain>
    </source>
</reference>
<dbReference type="EMBL" id="AP022869">
    <property type="protein sequence ID" value="BCB70702.1"/>
    <property type="molecule type" value="Genomic_DNA"/>
</dbReference>
<evidence type="ECO:0000313" key="6">
    <source>
        <dbReference type="Proteomes" id="UP000199493"/>
    </source>
</evidence>
<dbReference type="RefSeq" id="WP_044630754.1">
    <property type="nucleotide sequence ID" value="NZ_AP022869.1"/>
</dbReference>
<dbReference type="GeneID" id="97276973"/>